<dbReference type="EMBL" id="CP092418">
    <property type="protein sequence ID" value="USD19845.1"/>
    <property type="molecule type" value="Genomic_DNA"/>
</dbReference>
<accession>A0ABY4VAD7</accession>
<evidence type="ECO:0000313" key="1">
    <source>
        <dbReference type="EMBL" id="USD19845.1"/>
    </source>
</evidence>
<keyword evidence="2" id="KW-1185">Reference proteome</keyword>
<reference evidence="1" key="1">
    <citation type="submission" date="2022-02" db="EMBL/GenBank/DDBJ databases">
        <title>Coral-associated bacteria.</title>
        <authorList>
            <person name="Tang K."/>
            <person name="Wang X."/>
        </authorList>
    </citation>
    <scope>NUCLEOTIDE SEQUENCE</scope>
    <source>
        <strain evidence="1">SCSIO 43006</strain>
    </source>
</reference>
<protein>
    <submittedName>
        <fullName evidence="1">Uncharacterized protein</fullName>
    </submittedName>
</protein>
<name>A0ABY4VAD7_9GAMM</name>
<organism evidence="1 2">
    <name type="scientific">Microbulbifer variabilis</name>
    <dbReference type="NCBI Taxonomy" id="266805"/>
    <lineage>
        <taxon>Bacteria</taxon>
        <taxon>Pseudomonadati</taxon>
        <taxon>Pseudomonadota</taxon>
        <taxon>Gammaproteobacteria</taxon>
        <taxon>Cellvibrionales</taxon>
        <taxon>Microbulbiferaceae</taxon>
        <taxon>Microbulbifer</taxon>
    </lineage>
</organism>
<sequence length="109" mass="12770">MNYYILSKDLCLGRSRLEHADLSMGMVHGIFTQEPDYQKVKNVFKLFANEQYDEYYQKRDDLELTLQDESGNKISTHFIHIEDYSPEFEEISVEVKLVDPQSWAGNANT</sequence>
<evidence type="ECO:0000313" key="2">
    <source>
        <dbReference type="Proteomes" id="UP001055658"/>
    </source>
</evidence>
<dbReference type="RefSeq" id="WP_252081938.1">
    <property type="nucleotide sequence ID" value="NZ_CP092418.1"/>
</dbReference>
<gene>
    <name evidence="1" type="ORF">MJO52_12210</name>
</gene>
<dbReference type="Proteomes" id="UP001055658">
    <property type="component" value="Chromosome"/>
</dbReference>
<proteinExistence type="predicted"/>